<name>A0ABR2VS10_9FUNG</name>
<comment type="caution">
    <text evidence="6">The sequence shown here is derived from an EMBL/GenBank/DDBJ whole genome shotgun (WGS) entry which is preliminary data.</text>
</comment>
<dbReference type="Pfam" id="PF00383">
    <property type="entry name" value="dCMP_cyt_deam_1"/>
    <property type="match status" value="1"/>
</dbReference>
<dbReference type="InterPro" id="IPR016193">
    <property type="entry name" value="Cytidine_deaminase-like"/>
</dbReference>
<dbReference type="PANTHER" id="PTHR11079">
    <property type="entry name" value="CYTOSINE DEAMINASE FAMILY MEMBER"/>
    <property type="match status" value="1"/>
</dbReference>
<feature type="domain" description="CMP/dCMP-type deaminase" evidence="5">
    <location>
        <begin position="32"/>
        <end position="148"/>
    </location>
</feature>
<dbReference type="PROSITE" id="PS00903">
    <property type="entry name" value="CYT_DCMP_DEAMINASES_1"/>
    <property type="match status" value="1"/>
</dbReference>
<dbReference type="PANTHER" id="PTHR11079:SF203">
    <property type="entry name" value="CMP_DCMP-TYPE DEAMINASE DOMAIN-CONTAINING PROTEIN"/>
    <property type="match status" value="1"/>
</dbReference>
<evidence type="ECO:0000256" key="1">
    <source>
        <dbReference type="ARBA" id="ARBA00022723"/>
    </source>
</evidence>
<gene>
    <name evidence="6" type="ORF">K7432_013251</name>
</gene>
<dbReference type="InterPro" id="IPR002125">
    <property type="entry name" value="CMP_dCMP_dom"/>
</dbReference>
<evidence type="ECO:0000313" key="6">
    <source>
        <dbReference type="EMBL" id="KAK9694874.1"/>
    </source>
</evidence>
<dbReference type="Gene3D" id="3.40.140.10">
    <property type="entry name" value="Cytidine Deaminase, domain 2"/>
    <property type="match status" value="1"/>
</dbReference>
<organism evidence="6 7">
    <name type="scientific">Basidiobolus ranarum</name>
    <dbReference type="NCBI Taxonomy" id="34480"/>
    <lineage>
        <taxon>Eukaryota</taxon>
        <taxon>Fungi</taxon>
        <taxon>Fungi incertae sedis</taxon>
        <taxon>Zoopagomycota</taxon>
        <taxon>Entomophthoromycotina</taxon>
        <taxon>Basidiobolomycetes</taxon>
        <taxon>Basidiobolales</taxon>
        <taxon>Basidiobolaceae</taxon>
        <taxon>Basidiobolus</taxon>
    </lineage>
</organism>
<dbReference type="InterPro" id="IPR016192">
    <property type="entry name" value="APOBEC/CMP_deaminase_Zn-bd"/>
</dbReference>
<feature type="region of interest" description="Disordered" evidence="3">
    <location>
        <begin position="208"/>
        <end position="227"/>
    </location>
</feature>
<dbReference type="CDD" id="cd01285">
    <property type="entry name" value="nucleoside_deaminase"/>
    <property type="match status" value="1"/>
</dbReference>
<evidence type="ECO:0000259" key="5">
    <source>
        <dbReference type="PROSITE" id="PS51747"/>
    </source>
</evidence>
<keyword evidence="2" id="KW-0862">Zinc</keyword>
<keyword evidence="4" id="KW-0732">Signal</keyword>
<dbReference type="Proteomes" id="UP001479436">
    <property type="component" value="Unassembled WGS sequence"/>
</dbReference>
<reference evidence="6 7" key="1">
    <citation type="submission" date="2023-04" db="EMBL/GenBank/DDBJ databases">
        <title>Genome of Basidiobolus ranarum AG-B5.</title>
        <authorList>
            <person name="Stajich J.E."/>
            <person name="Carter-House D."/>
            <person name="Gryganskyi A."/>
        </authorList>
    </citation>
    <scope>NUCLEOTIDE SEQUENCE [LARGE SCALE GENOMIC DNA]</scope>
    <source>
        <strain evidence="6 7">AG-B5</strain>
    </source>
</reference>
<proteinExistence type="predicted"/>
<dbReference type="SUPFAM" id="SSF53927">
    <property type="entry name" value="Cytidine deaminase-like"/>
    <property type="match status" value="1"/>
</dbReference>
<evidence type="ECO:0000256" key="3">
    <source>
        <dbReference type="SAM" id="MobiDB-lite"/>
    </source>
</evidence>
<keyword evidence="1" id="KW-0479">Metal-binding</keyword>
<accession>A0ABR2VS10</accession>
<dbReference type="PROSITE" id="PS51747">
    <property type="entry name" value="CYT_DCMP_DEAMINASES_2"/>
    <property type="match status" value="1"/>
</dbReference>
<feature type="signal peptide" evidence="4">
    <location>
        <begin position="1"/>
        <end position="19"/>
    </location>
</feature>
<feature type="compositionally biased region" description="Basic and acidic residues" evidence="3">
    <location>
        <begin position="212"/>
        <end position="227"/>
    </location>
</feature>
<evidence type="ECO:0000256" key="2">
    <source>
        <dbReference type="ARBA" id="ARBA00022833"/>
    </source>
</evidence>
<feature type="chain" id="PRO_5045245222" description="CMP/dCMP-type deaminase domain-containing protein" evidence="4">
    <location>
        <begin position="20"/>
        <end position="227"/>
    </location>
</feature>
<dbReference type="EMBL" id="JASJQH010008149">
    <property type="protein sequence ID" value="KAK9694874.1"/>
    <property type="molecule type" value="Genomic_DNA"/>
</dbReference>
<sequence>MKVLIKLGVISSALFFMLARNVDLIRIEQPDEDDFKYMQRTIDYTLSIGKCLEQPFGASIVRKRTGEVLCYGVNTVSQSPTWHGETKAIENCAAIYPDQGNNVTFWKELTLYTTGEPCPMCSAAILWSHIGRLVISTPMEVFAKSGFEHIPLRYTQVAEHANTEHSANLVVVEGVLSEITDPWFSWQFDPKGKCPHGCHKEGSKCIETSDAEEPKKPQIPDNIKLEL</sequence>
<evidence type="ECO:0000256" key="4">
    <source>
        <dbReference type="SAM" id="SignalP"/>
    </source>
</evidence>
<protein>
    <recommendedName>
        <fullName evidence="5">CMP/dCMP-type deaminase domain-containing protein</fullName>
    </recommendedName>
</protein>
<keyword evidence="7" id="KW-1185">Reference proteome</keyword>
<evidence type="ECO:0000313" key="7">
    <source>
        <dbReference type="Proteomes" id="UP001479436"/>
    </source>
</evidence>